<evidence type="ECO:0000313" key="3">
    <source>
        <dbReference type="Proteomes" id="UP001143543"/>
    </source>
</evidence>
<comment type="caution">
    <text evidence="2">The sequence shown here is derived from an EMBL/GenBank/DDBJ whole genome shotgun (WGS) entry which is preliminary data.</text>
</comment>
<name>A0ABQ5ML49_9FLAO</name>
<evidence type="ECO:0000313" key="2">
    <source>
        <dbReference type="EMBL" id="GLB50077.1"/>
    </source>
</evidence>
<dbReference type="SMART" id="SM00479">
    <property type="entry name" value="EXOIII"/>
    <property type="match status" value="1"/>
</dbReference>
<dbReference type="SUPFAM" id="SSF53098">
    <property type="entry name" value="Ribonuclease H-like"/>
    <property type="match status" value="1"/>
</dbReference>
<sequence length="222" mass="25715">MRSWFKKKTKIKYPKFWNTYKSYFEKEELNIPLKDVTFVVFDTETTGFNYANDRVLSIGAVKVIGNIIDVKTSFEVYLDQTAFNPETVEIHGIMKNTKFEKIQETKALREFLAYTKDAVIVAHHVYFDITMMNKVLERNGLPPLLNRTLDTGYLFKKTKAINTLLKNDRGYSLDDVCKELNIPIKDRHTAAGDAMLTAQAFLKILARLKFKPESTLKSLIRK</sequence>
<dbReference type="Pfam" id="PF00929">
    <property type="entry name" value="RNase_T"/>
    <property type="match status" value="1"/>
</dbReference>
<dbReference type="InterPro" id="IPR036397">
    <property type="entry name" value="RNaseH_sf"/>
</dbReference>
<organism evidence="2 3">
    <name type="scientific">Neptunitalea lumnitzerae</name>
    <dbReference type="NCBI Taxonomy" id="2965509"/>
    <lineage>
        <taxon>Bacteria</taxon>
        <taxon>Pseudomonadati</taxon>
        <taxon>Bacteroidota</taxon>
        <taxon>Flavobacteriia</taxon>
        <taxon>Flavobacteriales</taxon>
        <taxon>Flavobacteriaceae</taxon>
        <taxon>Neptunitalea</taxon>
    </lineage>
</organism>
<gene>
    <name evidence="2" type="primary">dnaQ</name>
    <name evidence="2" type="ORF">Y10_24450</name>
</gene>
<dbReference type="PANTHER" id="PTHR30231">
    <property type="entry name" value="DNA POLYMERASE III SUBUNIT EPSILON"/>
    <property type="match status" value="1"/>
</dbReference>
<dbReference type="RefSeq" id="WP_281765713.1">
    <property type="nucleotide sequence ID" value="NZ_BRVO01000003.1"/>
</dbReference>
<dbReference type="PANTHER" id="PTHR30231:SF41">
    <property type="entry name" value="DNA POLYMERASE III SUBUNIT EPSILON"/>
    <property type="match status" value="1"/>
</dbReference>
<dbReference type="Proteomes" id="UP001143543">
    <property type="component" value="Unassembled WGS sequence"/>
</dbReference>
<reference evidence="2" key="1">
    <citation type="submission" date="2022-07" db="EMBL/GenBank/DDBJ databases">
        <title>Taxonomy of Novel Oxalotrophic and Methylotrophic Bacteria.</title>
        <authorList>
            <person name="Sahin N."/>
            <person name="Tani A."/>
        </authorList>
    </citation>
    <scope>NUCLEOTIDE SEQUENCE</scope>
    <source>
        <strain evidence="2">Y10</strain>
    </source>
</reference>
<dbReference type="EMBL" id="BRVO01000003">
    <property type="protein sequence ID" value="GLB50077.1"/>
    <property type="molecule type" value="Genomic_DNA"/>
</dbReference>
<dbReference type="CDD" id="cd06127">
    <property type="entry name" value="DEDDh"/>
    <property type="match status" value="1"/>
</dbReference>
<dbReference type="Gene3D" id="3.30.420.10">
    <property type="entry name" value="Ribonuclease H-like superfamily/Ribonuclease H"/>
    <property type="match status" value="1"/>
</dbReference>
<accession>A0ABQ5ML49</accession>
<dbReference type="InterPro" id="IPR013520">
    <property type="entry name" value="Ribonucl_H"/>
</dbReference>
<proteinExistence type="predicted"/>
<keyword evidence="3" id="KW-1185">Reference proteome</keyword>
<evidence type="ECO:0000259" key="1">
    <source>
        <dbReference type="SMART" id="SM00479"/>
    </source>
</evidence>
<protein>
    <submittedName>
        <fullName evidence="2">DNA polymerase III subunit epsilon</fullName>
    </submittedName>
</protein>
<feature type="domain" description="Exonuclease" evidence="1">
    <location>
        <begin position="37"/>
        <end position="210"/>
    </location>
</feature>
<dbReference type="InterPro" id="IPR012337">
    <property type="entry name" value="RNaseH-like_sf"/>
</dbReference>